<feature type="compositionally biased region" description="Basic and acidic residues" evidence="1">
    <location>
        <begin position="66"/>
        <end position="77"/>
    </location>
</feature>
<sequence length="84" mass="8972">MGDQPDKPKESLPVADIGMETDQQPGEQEPIPIFDPVNGREGHPHGRGDRLDRASGGGASTVCRGNADHKGGREHRGGLTPLFY</sequence>
<reference evidence="2 3" key="1">
    <citation type="submission" date="2015-04" db="EMBL/GenBank/DDBJ databases">
        <title>Lasius niger genome sequencing.</title>
        <authorList>
            <person name="Konorov E.A."/>
            <person name="Nikitin M.A."/>
            <person name="Kirill M.V."/>
            <person name="Chang P."/>
        </authorList>
    </citation>
    <scope>NUCLEOTIDE SEQUENCE [LARGE SCALE GENOMIC DNA]</scope>
    <source>
        <tissue evidence="2">Whole</tissue>
    </source>
</reference>
<accession>A0A0J7NI57</accession>
<evidence type="ECO:0000313" key="3">
    <source>
        <dbReference type="Proteomes" id="UP000036403"/>
    </source>
</evidence>
<comment type="caution">
    <text evidence="2">The sequence shown here is derived from an EMBL/GenBank/DDBJ whole genome shotgun (WGS) entry which is preliminary data.</text>
</comment>
<dbReference type="AlphaFoldDB" id="A0A0J7NI57"/>
<organism evidence="2 3">
    <name type="scientific">Lasius niger</name>
    <name type="common">Black garden ant</name>
    <dbReference type="NCBI Taxonomy" id="67767"/>
    <lineage>
        <taxon>Eukaryota</taxon>
        <taxon>Metazoa</taxon>
        <taxon>Ecdysozoa</taxon>
        <taxon>Arthropoda</taxon>
        <taxon>Hexapoda</taxon>
        <taxon>Insecta</taxon>
        <taxon>Pterygota</taxon>
        <taxon>Neoptera</taxon>
        <taxon>Endopterygota</taxon>
        <taxon>Hymenoptera</taxon>
        <taxon>Apocrita</taxon>
        <taxon>Aculeata</taxon>
        <taxon>Formicoidea</taxon>
        <taxon>Formicidae</taxon>
        <taxon>Formicinae</taxon>
        <taxon>Lasius</taxon>
        <taxon>Lasius</taxon>
    </lineage>
</organism>
<dbReference type="Proteomes" id="UP000036403">
    <property type="component" value="Unassembled WGS sequence"/>
</dbReference>
<name>A0A0J7NI57_LASNI</name>
<keyword evidence="3" id="KW-1185">Reference proteome</keyword>
<feature type="compositionally biased region" description="Basic and acidic residues" evidence="1">
    <location>
        <begin position="38"/>
        <end position="53"/>
    </location>
</feature>
<gene>
    <name evidence="2" type="ORF">RF55_7862</name>
</gene>
<proteinExistence type="predicted"/>
<feature type="region of interest" description="Disordered" evidence="1">
    <location>
        <begin position="1"/>
        <end position="84"/>
    </location>
</feature>
<dbReference type="PaxDb" id="67767-A0A0J7NI57"/>
<feature type="compositionally biased region" description="Basic and acidic residues" evidence="1">
    <location>
        <begin position="1"/>
        <end position="10"/>
    </location>
</feature>
<protein>
    <submittedName>
        <fullName evidence="2">Uncharacterized protein</fullName>
    </submittedName>
</protein>
<evidence type="ECO:0000313" key="2">
    <source>
        <dbReference type="EMBL" id="KMQ92190.1"/>
    </source>
</evidence>
<evidence type="ECO:0000256" key="1">
    <source>
        <dbReference type="SAM" id="MobiDB-lite"/>
    </source>
</evidence>
<dbReference type="EMBL" id="LBMM01004664">
    <property type="protein sequence ID" value="KMQ92190.1"/>
    <property type="molecule type" value="Genomic_DNA"/>
</dbReference>